<proteinExistence type="predicted"/>
<dbReference type="RefSeq" id="WP_202993807.1">
    <property type="nucleotide sequence ID" value="NZ_JAENHO010000006.1"/>
</dbReference>
<evidence type="ECO:0000313" key="2">
    <source>
        <dbReference type="EMBL" id="MBL7257224.1"/>
    </source>
</evidence>
<keyword evidence="1" id="KW-0175">Coiled coil</keyword>
<reference evidence="2 3" key="1">
    <citation type="submission" date="2021-01" db="EMBL/GenBank/DDBJ databases">
        <title>Actinoplanes sp. nov. LDG1-01 isolated from lichen.</title>
        <authorList>
            <person name="Saeng-In P."/>
            <person name="Phongsopitanun W."/>
            <person name="Kanchanasin P."/>
            <person name="Yuki M."/>
            <person name="Kudo T."/>
            <person name="Ohkuma M."/>
            <person name="Tanasupawat S."/>
        </authorList>
    </citation>
    <scope>NUCLEOTIDE SEQUENCE [LARGE SCALE GENOMIC DNA]</scope>
    <source>
        <strain evidence="2 3">LDG1-01</strain>
    </source>
</reference>
<feature type="coiled-coil region" evidence="1">
    <location>
        <begin position="17"/>
        <end position="44"/>
    </location>
</feature>
<comment type="caution">
    <text evidence="2">The sequence shown here is derived from an EMBL/GenBank/DDBJ whole genome shotgun (WGS) entry which is preliminary data.</text>
</comment>
<dbReference type="Proteomes" id="UP000598996">
    <property type="component" value="Unassembled WGS sequence"/>
</dbReference>
<evidence type="ECO:0008006" key="4">
    <source>
        <dbReference type="Google" id="ProtNLM"/>
    </source>
</evidence>
<sequence length="237" mass="26858">MLSDRDRTLLAPHVALLRRARHDLAAAEAELAEAERDQADSTTLTDWRDRLFGGVLSVDEGRARQYRRSRKTRNAAAKVRDEARVQYEKYAERVDSLLEPMLLEDAGYRARVDAVRAADKALKACQDMRFRIVSTLAQPTQKQQQNWHEAEFGRQRFAEMVAALQQDAPRVRRLVERAGMDSPALDTSGLRSTGPAADQALRGLQRQLDTLIKEATEWRSAVERNRLAVLRAAHDSL</sequence>
<evidence type="ECO:0000313" key="3">
    <source>
        <dbReference type="Proteomes" id="UP000598996"/>
    </source>
</evidence>
<accession>A0ABS1VRH4</accession>
<dbReference type="EMBL" id="JAENHO010000006">
    <property type="protein sequence ID" value="MBL7257224.1"/>
    <property type="molecule type" value="Genomic_DNA"/>
</dbReference>
<gene>
    <name evidence="2" type="ORF">JKJ07_23275</name>
</gene>
<organism evidence="2 3">
    <name type="scientific">Paractinoplanes lichenicola</name>
    <dbReference type="NCBI Taxonomy" id="2802976"/>
    <lineage>
        <taxon>Bacteria</taxon>
        <taxon>Bacillati</taxon>
        <taxon>Actinomycetota</taxon>
        <taxon>Actinomycetes</taxon>
        <taxon>Micromonosporales</taxon>
        <taxon>Micromonosporaceae</taxon>
        <taxon>Paractinoplanes</taxon>
    </lineage>
</organism>
<keyword evidence="3" id="KW-1185">Reference proteome</keyword>
<evidence type="ECO:0000256" key="1">
    <source>
        <dbReference type="SAM" id="Coils"/>
    </source>
</evidence>
<protein>
    <recommendedName>
        <fullName evidence="4">CHAD domain-containing protein</fullName>
    </recommendedName>
</protein>
<name>A0ABS1VRH4_9ACTN</name>